<dbReference type="KEGG" id="mmes:MMSR116_11725"/>
<dbReference type="Pfam" id="PF13524">
    <property type="entry name" value="Glyco_trans_1_2"/>
    <property type="match status" value="1"/>
</dbReference>
<organism evidence="2 3">
    <name type="scientific">Methylobacterium mesophilicum SR1.6/6</name>
    <dbReference type="NCBI Taxonomy" id="908290"/>
    <lineage>
        <taxon>Bacteria</taxon>
        <taxon>Pseudomonadati</taxon>
        <taxon>Pseudomonadota</taxon>
        <taxon>Alphaproteobacteria</taxon>
        <taxon>Hyphomicrobiales</taxon>
        <taxon>Methylobacteriaceae</taxon>
        <taxon>Methylobacterium</taxon>
    </lineage>
</organism>
<feature type="domain" description="Spore protein YkvP/CgeB glycosyl transferase-like" evidence="1">
    <location>
        <begin position="172"/>
        <end position="323"/>
    </location>
</feature>
<keyword evidence="2" id="KW-0808">Transferase</keyword>
<dbReference type="GO" id="GO:0016740">
    <property type="term" value="F:transferase activity"/>
    <property type="evidence" value="ECO:0007669"/>
    <property type="project" value="UniProtKB-KW"/>
</dbReference>
<dbReference type="Proteomes" id="UP000012488">
    <property type="component" value="Chromosome"/>
</dbReference>
<name>A0A6B9FL61_9HYPH</name>
<protein>
    <submittedName>
        <fullName evidence="2">Glycosyltransferase</fullName>
    </submittedName>
</protein>
<reference evidence="2 3" key="2">
    <citation type="journal article" date="2013" name="Genome Announc.">
        <title>Draft Genome Sequence of Methylobacterium mesophilicum Strain SR1.6/6, Isolated from Citrus sinensis.</title>
        <authorList>
            <person name="Marinho Almeida D."/>
            <person name="Dini-Andreote F."/>
            <person name="Camargo Neves A.A."/>
            <person name="Juca Ramos R.T."/>
            <person name="Andreote F.D."/>
            <person name="Carneiro A.R."/>
            <person name="Oliveira de Souza Lima A."/>
            <person name="Caracciolo Gomes de Sa P.H."/>
            <person name="Ribeiro Barbosa M.S."/>
            <person name="Araujo W.L."/>
            <person name="Silva A."/>
        </authorList>
    </citation>
    <scope>NUCLEOTIDE SEQUENCE [LARGE SCALE GENOMIC DNA]</scope>
    <source>
        <strain evidence="2 3">SR1.6/6</strain>
    </source>
</reference>
<dbReference type="RefSeq" id="WP_010683002.1">
    <property type="nucleotide sequence ID" value="NZ_CP043538.1"/>
</dbReference>
<reference evidence="2 3" key="1">
    <citation type="journal article" date="2012" name="Genet. Mol. Biol.">
        <title>Analysis of 16S rRNA and mxaF genes revealing insights into Methylobacterium niche-specific plant association.</title>
        <authorList>
            <person name="Dourado M.N."/>
            <person name="Andreote F.D."/>
            <person name="Dini-Andreote F."/>
            <person name="Conti R."/>
            <person name="Araujo J.M."/>
            <person name="Araujo W.L."/>
        </authorList>
    </citation>
    <scope>NUCLEOTIDE SEQUENCE [LARGE SCALE GENOMIC DNA]</scope>
    <source>
        <strain evidence="2 3">SR1.6/6</strain>
    </source>
</reference>
<dbReference type="OrthoDB" id="9791241at2"/>
<gene>
    <name evidence="2" type="ORF">MMSR116_11725</name>
</gene>
<evidence type="ECO:0000313" key="2">
    <source>
        <dbReference type="EMBL" id="QGY02466.1"/>
    </source>
</evidence>
<dbReference type="InterPro" id="IPR055259">
    <property type="entry name" value="YkvP/CgeB_Glyco_trans-like"/>
</dbReference>
<evidence type="ECO:0000313" key="3">
    <source>
        <dbReference type="Proteomes" id="UP000012488"/>
    </source>
</evidence>
<evidence type="ECO:0000259" key="1">
    <source>
        <dbReference type="Pfam" id="PF13524"/>
    </source>
</evidence>
<dbReference type="AlphaFoldDB" id="A0A6B9FL61"/>
<sequence>MNFVSAISLAGPRVVVTSTFPDALNRNPTVRSDLADGFAELLGTERVSLAPLELAVSVIRATRPDVVVAVGSLVPDLSDLRGLRRAADAVGAVLIFWLTDDPYEFDYAFKAELYADIVVSNDSWAAQHYRHPDVHHLPLAAAPNRHFRPIRPVAERETTVFFCGVAYPNRIALLRRIDDLLAHQVVEILGAGWPDTISCAVNRRLTPAQMADYAAASRITLNIGRDLDVANRRLSLPQATPGPRTFEVALSGSAQAYFVTGLEICDHFEPDSEILLVDGAADIARVIEQSLDDPASIELVARRAQARALREHTYRHRAARLLDLTRMTVMA</sequence>
<proteinExistence type="predicted"/>
<dbReference type="EMBL" id="CP043538">
    <property type="protein sequence ID" value="QGY02466.1"/>
    <property type="molecule type" value="Genomic_DNA"/>
</dbReference>
<accession>A0A6B9FL61</accession>